<dbReference type="EMBL" id="AQPW01000038">
    <property type="protein sequence ID" value="EON30825.1"/>
    <property type="molecule type" value="Genomic_DNA"/>
</dbReference>
<evidence type="ECO:0000313" key="2">
    <source>
        <dbReference type="Proteomes" id="UP000013569"/>
    </source>
</evidence>
<gene>
    <name evidence="1" type="ORF">GTC6_20545</name>
</gene>
<protein>
    <submittedName>
        <fullName evidence="1">Uncharacterized protein</fullName>
    </submittedName>
</protein>
<comment type="caution">
    <text evidence="1">The sequence shown here is derived from an EMBL/GenBank/DDBJ whole genome shotgun (WGS) entry which is preliminary data.</text>
</comment>
<evidence type="ECO:0000313" key="1">
    <source>
        <dbReference type="EMBL" id="EON30825.1"/>
    </source>
</evidence>
<sequence length="228" mass="24697">MLVRLGILSGEDYDSAQAHLSRARVVEDAARAYQQGVAEHAGQIAANLFAAETLTEDAILTAATAIPEEAQVKRVASALWIDHVQAAHGIAFANRGSIADTLNAAFDELVSDFKAVSAKLGDARTPQQAIHAKKVTEWSKLSEIAERLDKLVEIRSTARKYYLIATPDGYGFGAAWLYREPLTDEVRALANEGTDFGDLAAVVLREPWAPPTPEAAREVAEQWNEAEA</sequence>
<accession>R7Y493</accession>
<name>R7Y493_9ACTN</name>
<organism evidence="1 2">
    <name type="scientific">Gordonia terrae C-6</name>
    <dbReference type="NCBI Taxonomy" id="1316928"/>
    <lineage>
        <taxon>Bacteria</taxon>
        <taxon>Bacillati</taxon>
        <taxon>Actinomycetota</taxon>
        <taxon>Actinomycetes</taxon>
        <taxon>Mycobacteriales</taxon>
        <taxon>Gordoniaceae</taxon>
        <taxon>Gordonia</taxon>
    </lineage>
</organism>
<proteinExistence type="predicted"/>
<dbReference type="Proteomes" id="UP000013569">
    <property type="component" value="Unassembled WGS sequence"/>
</dbReference>
<dbReference type="AlphaFoldDB" id="R7Y493"/>
<reference evidence="1 2" key="1">
    <citation type="journal article" date="2013" name="Genome Announc.">
        <title>Draft Genome Sequence of a Benzothiophene-Desulfurizing Bacterium, Gordona terrae Strain C-6.</title>
        <authorList>
            <person name="Wang W."/>
            <person name="Ma T."/>
            <person name="Ren Y."/>
            <person name="Li G."/>
        </authorList>
    </citation>
    <scope>NUCLEOTIDE SEQUENCE [LARGE SCALE GENOMIC DNA]</scope>
    <source>
        <strain evidence="1 2">C-6</strain>
    </source>
</reference>